<comment type="caution">
    <text evidence="3">The sequence shown here is derived from an EMBL/GenBank/DDBJ whole genome shotgun (WGS) entry which is preliminary data.</text>
</comment>
<dbReference type="EMBL" id="BAAALF010000001">
    <property type="protein sequence ID" value="GAA1214503.1"/>
    <property type="molecule type" value="Genomic_DNA"/>
</dbReference>
<protein>
    <recommendedName>
        <fullName evidence="2">eCIS core domain-containing protein</fullName>
    </recommendedName>
</protein>
<keyword evidence="4" id="KW-1185">Reference proteome</keyword>
<sequence length="531" mass="56044">MRAQEPMPQGPDAPSRARRPSAAAGAVAAGPLVGRRPLAPGDVAALQRAVGNRAVARLLAEAAADSCPGHREAVQRSAVHRVLQSGGRPLDAPVRQEMEARLGADFTDVRLHTDTGAQRSAAELGARAYTSGSHIVVGAGGGDKHTLAHELTHVIQQRNGPVAGTDNGAGVSVSDPSDRFERAAEANAARVMRGAPPARSDLEVPAEPSSQDAGAAVQRVITFKPFHGMAKANVSLAALVTDTLQHMGLTYPRGGTSGNSVNIEKMLHDTGGYSDPGAPDDFEEIRMIDSGLVRAKGQTNAATAMHAINASFAAGTNNTAWNIFMGSAHSNTDLHANLVERPIRAAIQSGKPGRARAYEATMAANPPTALTNHAGLFGWNDPTLALPGVSSQASVLAGLDPDPLPKLTHVADPNAPLADTAGTIWPKMIQYTVVPNHTYAAYPHWPAFLTKNRDDAQALVDAEEAKPLTDPTRAAQALIDTEKHAITLLETRAHQLFPETFSCTANYWLASYDPAAPWYRSTDHETYDAEK</sequence>
<evidence type="ECO:0000313" key="4">
    <source>
        <dbReference type="Proteomes" id="UP001500037"/>
    </source>
</evidence>
<feature type="region of interest" description="Disordered" evidence="1">
    <location>
        <begin position="1"/>
        <end position="36"/>
    </location>
</feature>
<dbReference type="Proteomes" id="UP001500037">
    <property type="component" value="Unassembled WGS sequence"/>
</dbReference>
<gene>
    <name evidence="3" type="ORF">GCM10009665_00300</name>
</gene>
<dbReference type="Pfam" id="PF13699">
    <property type="entry name" value="eCIS_core"/>
    <property type="match status" value="1"/>
</dbReference>
<evidence type="ECO:0000256" key="1">
    <source>
        <dbReference type="SAM" id="MobiDB-lite"/>
    </source>
</evidence>
<feature type="domain" description="eCIS core" evidence="2">
    <location>
        <begin position="89"/>
        <end position="160"/>
    </location>
</feature>
<organism evidence="3 4">
    <name type="scientific">Kitasatospora nipponensis</name>
    <dbReference type="NCBI Taxonomy" id="258049"/>
    <lineage>
        <taxon>Bacteria</taxon>
        <taxon>Bacillati</taxon>
        <taxon>Actinomycetota</taxon>
        <taxon>Actinomycetes</taxon>
        <taxon>Kitasatosporales</taxon>
        <taxon>Streptomycetaceae</taxon>
        <taxon>Kitasatospora</taxon>
    </lineage>
</organism>
<name>A0ABN1VJX4_9ACTN</name>
<dbReference type="InterPro" id="IPR025295">
    <property type="entry name" value="eCIS_core_dom"/>
</dbReference>
<evidence type="ECO:0000313" key="3">
    <source>
        <dbReference type="EMBL" id="GAA1214503.1"/>
    </source>
</evidence>
<accession>A0ABN1VJX4</accession>
<proteinExistence type="predicted"/>
<reference evidence="3 4" key="1">
    <citation type="journal article" date="2019" name="Int. J. Syst. Evol. Microbiol.">
        <title>The Global Catalogue of Microorganisms (GCM) 10K type strain sequencing project: providing services to taxonomists for standard genome sequencing and annotation.</title>
        <authorList>
            <consortium name="The Broad Institute Genomics Platform"/>
            <consortium name="The Broad Institute Genome Sequencing Center for Infectious Disease"/>
            <person name="Wu L."/>
            <person name="Ma J."/>
        </authorList>
    </citation>
    <scope>NUCLEOTIDE SEQUENCE [LARGE SCALE GENOMIC DNA]</scope>
    <source>
        <strain evidence="3 4">JCM 13004</strain>
    </source>
</reference>
<feature type="compositionally biased region" description="Low complexity" evidence="1">
    <location>
        <begin position="10"/>
        <end position="36"/>
    </location>
</feature>
<evidence type="ECO:0000259" key="2">
    <source>
        <dbReference type="Pfam" id="PF13699"/>
    </source>
</evidence>
<dbReference type="RefSeq" id="WP_344437477.1">
    <property type="nucleotide sequence ID" value="NZ_BAAALF010000001.1"/>
</dbReference>